<comment type="caution">
    <text evidence="2">The sequence shown here is derived from an EMBL/GenBank/DDBJ whole genome shotgun (WGS) entry which is preliminary data.</text>
</comment>
<sequence>MISLISAFNDKFISDKKNNHHNNNHIIIITTTTTITTNTTEDSSTDVPARILDHFPPWINLFTLFIASFFFVLCLIQTYSRRSFFVRKTQSSIRSKFLNKMMKLLCCCLFDSKSQILYWTIPLQFSLQYVMAYFLRTIHTFMLQYAFTQTYEPTCFHYLDEASNKRRRLCAISTLMDRGTEALIKATFLLLFLYWVELTYHCIHFRDAKKCKVFERIGRRIYWSLFGLFYFVMSVGFLACVLTHSNVSYFFNALMMIVDIILPILFLTFGFRLRKIITQIRISHPEMIIKFLARIGLFCKIIGFYFLILPFNRVLNIVLTNFVFTSDGYNSVTTFIIVAEFVLFLCLPSIATFIMVMLPLSVGLLSDLLNCFRGRWSFRNFEIVTLTDDTVHDPAMDGLFESSKISPFNTVQEVNESSTPYQMANSE</sequence>
<keyword evidence="1" id="KW-1133">Transmembrane helix</keyword>
<dbReference type="RefSeq" id="XP_044564440.1">
    <property type="nucleotide sequence ID" value="XM_044704474.1"/>
</dbReference>
<dbReference type="VEuPathDB" id="AmoebaDB:NfTy_029620"/>
<dbReference type="GeneID" id="68108613"/>
<reference evidence="2 3" key="1">
    <citation type="journal article" date="2019" name="Sci. Rep.">
        <title>Nanopore sequencing improves the draft genome of the human pathogenic amoeba Naegleria fowleri.</title>
        <authorList>
            <person name="Liechti N."/>
            <person name="Schurch N."/>
            <person name="Bruggmann R."/>
            <person name="Wittwer M."/>
        </authorList>
    </citation>
    <scope>NUCLEOTIDE SEQUENCE [LARGE SCALE GENOMIC DNA]</scope>
    <source>
        <strain evidence="2 3">ATCC 30894</strain>
    </source>
</reference>
<feature type="transmembrane region" description="Helical" evidence="1">
    <location>
        <begin position="291"/>
        <end position="312"/>
    </location>
</feature>
<dbReference type="VEuPathDB" id="AmoebaDB:NF0080620"/>
<dbReference type="VEuPathDB" id="AmoebaDB:FDP41_001395"/>
<feature type="transmembrane region" description="Helical" evidence="1">
    <location>
        <begin position="58"/>
        <end position="80"/>
    </location>
</feature>
<dbReference type="EMBL" id="VFQX01000023">
    <property type="protein sequence ID" value="KAF0979727.1"/>
    <property type="molecule type" value="Genomic_DNA"/>
</dbReference>
<gene>
    <name evidence="2" type="ORF">FDP41_001395</name>
</gene>
<feature type="transmembrane region" description="Helical" evidence="1">
    <location>
        <begin position="182"/>
        <end position="200"/>
    </location>
</feature>
<keyword evidence="1" id="KW-0472">Membrane</keyword>
<keyword evidence="3" id="KW-1185">Reference proteome</keyword>
<evidence type="ECO:0000313" key="3">
    <source>
        <dbReference type="Proteomes" id="UP000444721"/>
    </source>
</evidence>
<evidence type="ECO:0000313" key="2">
    <source>
        <dbReference type="EMBL" id="KAF0979727.1"/>
    </source>
</evidence>
<keyword evidence="1" id="KW-0812">Transmembrane</keyword>
<feature type="transmembrane region" description="Helical" evidence="1">
    <location>
        <begin position="250"/>
        <end position="271"/>
    </location>
</feature>
<protein>
    <submittedName>
        <fullName evidence="2">Uncharacterized protein</fullName>
    </submittedName>
</protein>
<accession>A0A6A5BRD2</accession>
<evidence type="ECO:0000256" key="1">
    <source>
        <dbReference type="SAM" id="Phobius"/>
    </source>
</evidence>
<organism evidence="2 3">
    <name type="scientific">Naegleria fowleri</name>
    <name type="common">Brain eating amoeba</name>
    <dbReference type="NCBI Taxonomy" id="5763"/>
    <lineage>
        <taxon>Eukaryota</taxon>
        <taxon>Discoba</taxon>
        <taxon>Heterolobosea</taxon>
        <taxon>Tetramitia</taxon>
        <taxon>Eutetramitia</taxon>
        <taxon>Vahlkampfiidae</taxon>
        <taxon>Naegleria</taxon>
    </lineage>
</organism>
<feature type="transmembrane region" description="Helical" evidence="1">
    <location>
        <begin position="221"/>
        <end position="244"/>
    </location>
</feature>
<feature type="transmembrane region" description="Helical" evidence="1">
    <location>
        <begin position="332"/>
        <end position="365"/>
    </location>
</feature>
<dbReference type="AlphaFoldDB" id="A0A6A5BRD2"/>
<name>A0A6A5BRD2_NAEFO</name>
<proteinExistence type="predicted"/>
<dbReference type="Proteomes" id="UP000444721">
    <property type="component" value="Unassembled WGS sequence"/>
</dbReference>